<dbReference type="Proteomes" id="UP000812287">
    <property type="component" value="Unassembled WGS sequence"/>
</dbReference>
<dbReference type="OrthoDB" id="162969at2759"/>
<gene>
    <name evidence="2" type="ORF">BT62DRAFT_908636</name>
</gene>
<dbReference type="InterPro" id="IPR004875">
    <property type="entry name" value="DDE_SF_endonuclease_dom"/>
</dbReference>
<dbReference type="GO" id="GO:0003676">
    <property type="term" value="F:nucleic acid binding"/>
    <property type="evidence" value="ECO:0007669"/>
    <property type="project" value="InterPro"/>
</dbReference>
<evidence type="ECO:0000313" key="3">
    <source>
        <dbReference type="Proteomes" id="UP000812287"/>
    </source>
</evidence>
<organism evidence="2 3">
    <name type="scientific">Guyanagaster necrorhizus</name>
    <dbReference type="NCBI Taxonomy" id="856835"/>
    <lineage>
        <taxon>Eukaryota</taxon>
        <taxon>Fungi</taxon>
        <taxon>Dikarya</taxon>
        <taxon>Basidiomycota</taxon>
        <taxon>Agaricomycotina</taxon>
        <taxon>Agaricomycetes</taxon>
        <taxon>Agaricomycetidae</taxon>
        <taxon>Agaricales</taxon>
        <taxon>Marasmiineae</taxon>
        <taxon>Physalacriaceae</taxon>
        <taxon>Guyanagaster</taxon>
    </lineage>
</organism>
<dbReference type="AlphaFoldDB" id="A0A9P8AMK1"/>
<feature type="domain" description="DDE-1" evidence="1">
    <location>
        <begin position="21"/>
        <end position="79"/>
    </location>
</feature>
<sequence length="81" mass="9432">MPSDHRLTDRKHSDVKKSKVHLTYAFTVNANSSDKKKAFIIEKAHKPHSFQKESSIQLGFYYCSNSKAWMTVSLCQEWILQ</sequence>
<reference evidence="2" key="1">
    <citation type="submission" date="2020-11" db="EMBL/GenBank/DDBJ databases">
        <title>Adaptations for nitrogen fixation in a non-lichenized fungal sporocarp promotes dispersal by wood-feeding termites.</title>
        <authorList>
            <consortium name="DOE Joint Genome Institute"/>
            <person name="Koch R.A."/>
            <person name="Yoon G."/>
            <person name="Arayal U."/>
            <person name="Lail K."/>
            <person name="Amirebrahimi M."/>
            <person name="Labutti K."/>
            <person name="Lipzen A."/>
            <person name="Riley R."/>
            <person name="Barry K."/>
            <person name="Henrissat B."/>
            <person name="Grigoriev I.V."/>
            <person name="Herr J.R."/>
            <person name="Aime M.C."/>
        </authorList>
    </citation>
    <scope>NUCLEOTIDE SEQUENCE</scope>
    <source>
        <strain evidence="2">MCA 3950</strain>
    </source>
</reference>
<evidence type="ECO:0000313" key="2">
    <source>
        <dbReference type="EMBL" id="KAG7441333.1"/>
    </source>
</evidence>
<evidence type="ECO:0000259" key="1">
    <source>
        <dbReference type="Pfam" id="PF03184"/>
    </source>
</evidence>
<comment type="caution">
    <text evidence="2">The sequence shown here is derived from an EMBL/GenBank/DDBJ whole genome shotgun (WGS) entry which is preliminary data.</text>
</comment>
<dbReference type="GeneID" id="66106013"/>
<dbReference type="RefSeq" id="XP_043034833.1">
    <property type="nucleotide sequence ID" value="XM_043183716.1"/>
</dbReference>
<name>A0A9P8AMK1_9AGAR</name>
<proteinExistence type="predicted"/>
<protein>
    <recommendedName>
        <fullName evidence="1">DDE-1 domain-containing protein</fullName>
    </recommendedName>
</protein>
<accession>A0A9P8AMK1</accession>
<keyword evidence="3" id="KW-1185">Reference proteome</keyword>
<dbReference type="EMBL" id="MU250561">
    <property type="protein sequence ID" value="KAG7441333.1"/>
    <property type="molecule type" value="Genomic_DNA"/>
</dbReference>
<dbReference type="Pfam" id="PF03184">
    <property type="entry name" value="DDE_1"/>
    <property type="match status" value="1"/>
</dbReference>